<reference evidence="1" key="1">
    <citation type="journal article" date="2021" name="Proc. Natl. Acad. Sci. U.S.A.">
        <title>A Catalog of Tens of Thousands of Viruses from Human Metagenomes Reveals Hidden Associations with Chronic Diseases.</title>
        <authorList>
            <person name="Tisza M.J."/>
            <person name="Buck C.B."/>
        </authorList>
    </citation>
    <scope>NUCLEOTIDE SEQUENCE</scope>
    <source>
        <strain evidence="1">Ctv4j104</strain>
    </source>
</reference>
<protein>
    <submittedName>
        <fullName evidence="1">Uncharacterized protein</fullName>
    </submittedName>
</protein>
<evidence type="ECO:0000313" key="1">
    <source>
        <dbReference type="EMBL" id="DAD79022.1"/>
    </source>
</evidence>
<sequence>MYLLTRLILKTAIQGRSIVMRKHLYITITERII</sequence>
<dbReference type="EMBL" id="BK014855">
    <property type="protein sequence ID" value="DAD79022.1"/>
    <property type="molecule type" value="Genomic_DNA"/>
</dbReference>
<organism evidence="1">
    <name type="scientific">Siphoviridae sp. ctv4j104</name>
    <dbReference type="NCBI Taxonomy" id="2826510"/>
    <lineage>
        <taxon>Viruses</taxon>
        <taxon>Duplodnaviria</taxon>
        <taxon>Heunggongvirae</taxon>
        <taxon>Uroviricota</taxon>
        <taxon>Caudoviricetes</taxon>
    </lineage>
</organism>
<accession>A0A8S5M9W1</accession>
<proteinExistence type="predicted"/>
<name>A0A8S5M9W1_9CAUD</name>